<organism evidence="7 8">
    <name type="scientific">Parasphingorhabdus flavimaris</name>
    <dbReference type="NCBI Taxonomy" id="266812"/>
    <lineage>
        <taxon>Bacteria</taxon>
        <taxon>Pseudomonadati</taxon>
        <taxon>Pseudomonadota</taxon>
        <taxon>Alphaproteobacteria</taxon>
        <taxon>Sphingomonadales</taxon>
        <taxon>Sphingomonadaceae</taxon>
        <taxon>Parasphingorhabdus</taxon>
    </lineage>
</organism>
<dbReference type="InterPro" id="IPR003382">
    <property type="entry name" value="Flavoprotein"/>
</dbReference>
<dbReference type="InterPro" id="IPR007085">
    <property type="entry name" value="DNA/pantothenate-metab_flavo_C"/>
</dbReference>
<keyword evidence="3" id="KW-0479">Metal-binding</keyword>
<feature type="region of interest" description="Disordered" evidence="4">
    <location>
        <begin position="186"/>
        <end position="209"/>
    </location>
</feature>
<keyword evidence="1 3" id="KW-0210">Decarboxylase</keyword>
<comment type="cofactor">
    <cofactor evidence="3">
        <name>FMN</name>
        <dbReference type="ChEBI" id="CHEBI:58210"/>
    </cofactor>
    <text evidence="3">Binds 1 FMN per subunit.</text>
</comment>
<proteinExistence type="inferred from homology"/>
<comment type="similarity">
    <text evidence="3">In the C-terminal section; belongs to the PPC synthetase family.</text>
</comment>
<comment type="catalytic activity">
    <reaction evidence="3">
        <text>N-[(R)-4-phosphopantothenoyl]-L-cysteine + H(+) = (R)-4'-phosphopantetheine + CO2</text>
        <dbReference type="Rhea" id="RHEA:16793"/>
        <dbReference type="ChEBI" id="CHEBI:15378"/>
        <dbReference type="ChEBI" id="CHEBI:16526"/>
        <dbReference type="ChEBI" id="CHEBI:59458"/>
        <dbReference type="ChEBI" id="CHEBI:61723"/>
        <dbReference type="EC" id="4.1.1.36"/>
    </reaction>
</comment>
<comment type="caution">
    <text evidence="3">Lacks conserved residue(s) required for the propagation of feature annotation.</text>
</comment>
<comment type="caution">
    <text evidence="7">The sequence shown here is derived from an EMBL/GenBank/DDBJ whole genome shotgun (WGS) entry which is preliminary data.</text>
</comment>
<dbReference type="HAMAP" id="MF_02225">
    <property type="entry name" value="CoaBC"/>
    <property type="match status" value="1"/>
</dbReference>
<feature type="binding site" evidence="3">
    <location>
        <position position="317"/>
    </location>
    <ligand>
        <name>CTP</name>
        <dbReference type="ChEBI" id="CHEBI:37563"/>
    </ligand>
</feature>
<feature type="binding site" evidence="3">
    <location>
        <position position="371"/>
    </location>
    <ligand>
        <name>CTP</name>
        <dbReference type="ChEBI" id="CHEBI:37563"/>
    </ligand>
</feature>
<feature type="domain" description="Flavoprotein" evidence="5">
    <location>
        <begin position="5"/>
        <end position="175"/>
    </location>
</feature>
<comment type="pathway">
    <text evidence="3">Cofactor biosynthesis; coenzyme A biosynthesis; CoA from (R)-pantothenate: step 3/5.</text>
</comment>
<evidence type="ECO:0000256" key="3">
    <source>
        <dbReference type="HAMAP-Rule" id="MF_02225"/>
    </source>
</evidence>
<dbReference type="RefSeq" id="WP_176279713.1">
    <property type="nucleotide sequence ID" value="NZ_JABWMH010000003.1"/>
</dbReference>
<keyword evidence="3" id="KW-0285">Flavoprotein</keyword>
<feature type="binding site" evidence="3">
    <location>
        <position position="307"/>
    </location>
    <ligand>
        <name>CTP</name>
        <dbReference type="ChEBI" id="CHEBI:37563"/>
    </ligand>
</feature>
<dbReference type="InterPro" id="IPR036551">
    <property type="entry name" value="Flavin_trans-like"/>
</dbReference>
<evidence type="ECO:0000259" key="5">
    <source>
        <dbReference type="Pfam" id="PF02441"/>
    </source>
</evidence>
<name>A0ABX2N3P6_9SPHN</name>
<dbReference type="Gene3D" id="3.40.50.1950">
    <property type="entry name" value="Flavin prenyltransferase-like"/>
    <property type="match status" value="1"/>
</dbReference>
<dbReference type="Proteomes" id="UP000652427">
    <property type="component" value="Unassembled WGS sequence"/>
</dbReference>
<keyword evidence="3" id="KW-0460">Magnesium</keyword>
<evidence type="ECO:0000313" key="8">
    <source>
        <dbReference type="Proteomes" id="UP000652427"/>
    </source>
</evidence>
<comment type="function">
    <text evidence="3">Catalyzes two sequential steps in the biosynthesis of coenzyme A. In the first step cysteine is conjugated to 4'-phosphopantothenate to form 4-phosphopantothenoylcysteine. In the second step the latter compound is decarboxylated to form 4'-phosphopantotheine.</text>
</comment>
<dbReference type="InterPro" id="IPR035929">
    <property type="entry name" value="CoaB-like_sf"/>
</dbReference>
<keyword evidence="3" id="KW-0436">Ligase</keyword>
<comment type="similarity">
    <text evidence="3">In the N-terminal section; belongs to the HFCD (homo-oligomeric flavin containing Cys decarboxylase) superfamily.</text>
</comment>
<evidence type="ECO:0000259" key="6">
    <source>
        <dbReference type="Pfam" id="PF04127"/>
    </source>
</evidence>
<feature type="binding site" evidence="3">
    <location>
        <position position="353"/>
    </location>
    <ligand>
        <name>CTP</name>
        <dbReference type="ChEBI" id="CHEBI:37563"/>
    </ligand>
</feature>
<dbReference type="PANTHER" id="PTHR14359">
    <property type="entry name" value="HOMO-OLIGOMERIC FLAVIN CONTAINING CYS DECARBOXYLASE FAMILY"/>
    <property type="match status" value="1"/>
</dbReference>
<feature type="binding site" evidence="3">
    <location>
        <begin position="334"/>
        <end position="337"/>
    </location>
    <ligand>
        <name>CTP</name>
        <dbReference type="ChEBI" id="CHEBI:37563"/>
    </ligand>
</feature>
<comment type="pathway">
    <text evidence="3">Cofactor biosynthesis; coenzyme A biosynthesis; CoA from (R)-pantothenate: step 2/5.</text>
</comment>
<accession>A0ABX2N3P6</accession>
<dbReference type="EC" id="4.1.1.36" evidence="3"/>
<dbReference type="PANTHER" id="PTHR14359:SF6">
    <property type="entry name" value="PHOSPHOPANTOTHENOYLCYSTEINE DECARBOXYLASE"/>
    <property type="match status" value="1"/>
</dbReference>
<dbReference type="Gene3D" id="3.40.50.10300">
    <property type="entry name" value="CoaB-like"/>
    <property type="match status" value="1"/>
</dbReference>
<dbReference type="EMBL" id="JABWMH010000003">
    <property type="protein sequence ID" value="NVD28181.1"/>
    <property type="molecule type" value="Genomic_DNA"/>
</dbReference>
<feature type="region of interest" description="Phosphopantothenoylcysteine decarboxylase" evidence="3">
    <location>
        <begin position="1"/>
        <end position="219"/>
    </location>
</feature>
<protein>
    <recommendedName>
        <fullName evidence="3">Coenzyme A biosynthesis bifunctional protein CoaBC</fullName>
    </recommendedName>
    <alternativeName>
        <fullName evidence="3">DNA/pantothenate metabolism flavoprotein</fullName>
    </alternativeName>
    <alternativeName>
        <fullName evidence="3">Phosphopantothenoylcysteine synthetase/decarboxylase</fullName>
        <shortName evidence="3">PPCS-PPCDC</shortName>
    </alternativeName>
    <domain>
        <recommendedName>
            <fullName evidence="3">Phosphopantothenoylcysteine decarboxylase</fullName>
            <shortName evidence="3">PPC decarboxylase</shortName>
            <shortName evidence="3">PPC-DC</shortName>
            <ecNumber evidence="3">4.1.1.36</ecNumber>
        </recommendedName>
        <alternativeName>
            <fullName evidence="3">CoaC</fullName>
        </alternativeName>
    </domain>
    <domain>
        <recommendedName>
            <fullName evidence="3">Phosphopantothenate--cysteine ligase</fullName>
            <ecNumber evidence="3">6.3.2.5</ecNumber>
        </recommendedName>
        <alternativeName>
            <fullName evidence="3">CoaB</fullName>
        </alternativeName>
        <alternativeName>
            <fullName evidence="3">Phosphopantothenoylcysteine synthetase</fullName>
            <shortName evidence="3">PPC synthetase</shortName>
            <shortName evidence="3">PPC-S</shortName>
        </alternativeName>
    </domain>
</protein>
<gene>
    <name evidence="3" type="primary">coaBC</name>
    <name evidence="7" type="ORF">HUO14_09720</name>
</gene>
<comment type="cofactor">
    <cofactor evidence="3">
        <name>Mg(2+)</name>
        <dbReference type="ChEBI" id="CHEBI:18420"/>
    </cofactor>
</comment>
<reference evidence="7 8" key="1">
    <citation type="submission" date="2020-06" db="EMBL/GenBank/DDBJ databases">
        <authorList>
            <person name="Kim S.-J."/>
            <person name="Park S.-J."/>
        </authorList>
    </citation>
    <scope>NUCLEOTIDE SEQUENCE [LARGE SCALE GENOMIC DNA]</scope>
    <source>
        <strain evidence="7 8">SW-151</strain>
    </source>
</reference>
<keyword evidence="3" id="KW-0288">FMN</keyword>
<comment type="catalytic activity">
    <reaction evidence="3">
        <text>(R)-4'-phosphopantothenate + L-cysteine + CTP = N-[(R)-4-phosphopantothenoyl]-L-cysteine + CMP + diphosphate + H(+)</text>
        <dbReference type="Rhea" id="RHEA:19397"/>
        <dbReference type="ChEBI" id="CHEBI:10986"/>
        <dbReference type="ChEBI" id="CHEBI:15378"/>
        <dbReference type="ChEBI" id="CHEBI:33019"/>
        <dbReference type="ChEBI" id="CHEBI:35235"/>
        <dbReference type="ChEBI" id="CHEBI:37563"/>
        <dbReference type="ChEBI" id="CHEBI:59458"/>
        <dbReference type="ChEBI" id="CHEBI:60377"/>
        <dbReference type="EC" id="6.3.2.5"/>
    </reaction>
</comment>
<evidence type="ECO:0000313" key="7">
    <source>
        <dbReference type="EMBL" id="NVD28181.1"/>
    </source>
</evidence>
<evidence type="ECO:0000256" key="4">
    <source>
        <dbReference type="SAM" id="MobiDB-lite"/>
    </source>
</evidence>
<keyword evidence="8" id="KW-1185">Reference proteome</keyword>
<dbReference type="Pfam" id="PF02441">
    <property type="entry name" value="Flavoprotein"/>
    <property type="match status" value="1"/>
</dbReference>
<dbReference type="Pfam" id="PF04127">
    <property type="entry name" value="DFP"/>
    <property type="match status" value="1"/>
</dbReference>
<feature type="binding site" evidence="3">
    <location>
        <position position="367"/>
    </location>
    <ligand>
        <name>CTP</name>
        <dbReference type="ChEBI" id="CHEBI:37563"/>
    </ligand>
</feature>
<feature type="domain" description="DNA/pantothenate metabolism flavoprotein C-terminal" evidence="6">
    <location>
        <begin position="215"/>
        <end position="422"/>
    </location>
</feature>
<dbReference type="SUPFAM" id="SSF52507">
    <property type="entry name" value="Homo-oligomeric flavin-containing Cys decarboxylases, HFCD"/>
    <property type="match status" value="1"/>
</dbReference>
<dbReference type="SUPFAM" id="SSF102645">
    <property type="entry name" value="CoaB-like"/>
    <property type="match status" value="1"/>
</dbReference>
<evidence type="ECO:0000256" key="2">
    <source>
        <dbReference type="ARBA" id="ARBA00023239"/>
    </source>
</evidence>
<keyword evidence="3" id="KW-0511">Multifunctional enzyme</keyword>
<feature type="region of interest" description="Phosphopantothenate--cysteine ligase" evidence="3">
    <location>
        <begin position="220"/>
        <end position="425"/>
    </location>
</feature>
<evidence type="ECO:0000256" key="1">
    <source>
        <dbReference type="ARBA" id="ARBA00022793"/>
    </source>
</evidence>
<sequence length="425" mass="45136">MTKPKHILLVIGGGIAAYKTSELIRLIKKSGMTVRCVLTESGAQFVTPMTLAALSENEVHTTLWSLKDEAEMGHIQLSREADLLVICPATANLLAKMAGGVADDLATTLLLATDTPVMAVPAMNVRMWLHAATQRNIKQLRADGIFVMHPDEGDMACGEFGPGRLPDPEAIMAEISVQLEASFTTTDGATKSEPGNRANILDGQPAFAPDRHRPLRGKHVLITAGPTHEPIDPVRYIANRSSGRQGFALAAAAAEAGAQVTLVAGPVHLSTPAGVIRVDVETALEMEKAVHDALPADIAIMVAAVADWRADSQSGQKIKKKGAAPEPLKLTENPDILAGLARHEQRPGLLIGFAAETQKIVQHAQAKLAKKGCDWIVANDVSGDVMGGANNSVQIITATGSENWEQLPKPEVARRLVAKIIEEIA</sequence>
<dbReference type="InterPro" id="IPR005252">
    <property type="entry name" value="CoaBC"/>
</dbReference>
<feature type="active site" description="Proton donor" evidence="3">
    <location>
        <position position="157"/>
    </location>
</feature>
<dbReference type="EC" id="6.3.2.5" evidence="3"/>
<keyword evidence="2 3" id="KW-0456">Lyase</keyword>